<evidence type="ECO:0000256" key="1">
    <source>
        <dbReference type="SAM" id="MobiDB-lite"/>
    </source>
</evidence>
<feature type="non-terminal residue" evidence="2">
    <location>
        <position position="1"/>
    </location>
</feature>
<comment type="caution">
    <text evidence="2">The sequence shown here is derived from an EMBL/GenBank/DDBJ whole genome shotgun (WGS) entry which is preliminary data.</text>
</comment>
<reference evidence="2" key="1">
    <citation type="journal article" date="2015" name="Nature">
        <title>Complex archaea that bridge the gap between prokaryotes and eukaryotes.</title>
        <authorList>
            <person name="Spang A."/>
            <person name="Saw J.H."/>
            <person name="Jorgensen S.L."/>
            <person name="Zaremba-Niedzwiedzka K."/>
            <person name="Martijn J."/>
            <person name="Lind A.E."/>
            <person name="van Eijk R."/>
            <person name="Schleper C."/>
            <person name="Guy L."/>
            <person name="Ettema T.J."/>
        </authorList>
    </citation>
    <scope>NUCLEOTIDE SEQUENCE</scope>
</reference>
<organism evidence="2">
    <name type="scientific">marine sediment metagenome</name>
    <dbReference type="NCBI Taxonomy" id="412755"/>
    <lineage>
        <taxon>unclassified sequences</taxon>
        <taxon>metagenomes</taxon>
        <taxon>ecological metagenomes</taxon>
    </lineage>
</organism>
<feature type="region of interest" description="Disordered" evidence="1">
    <location>
        <begin position="190"/>
        <end position="218"/>
    </location>
</feature>
<protein>
    <submittedName>
        <fullName evidence="2">Uncharacterized protein</fullName>
    </submittedName>
</protein>
<evidence type="ECO:0000313" key="2">
    <source>
        <dbReference type="EMBL" id="KKL18669.1"/>
    </source>
</evidence>
<name>A0A0F9B9N3_9ZZZZ</name>
<accession>A0A0F9B9N3</accession>
<dbReference type="EMBL" id="LAZR01038781">
    <property type="protein sequence ID" value="KKL18669.1"/>
    <property type="molecule type" value="Genomic_DNA"/>
</dbReference>
<gene>
    <name evidence="2" type="ORF">LCGC14_2473200</name>
</gene>
<dbReference type="AlphaFoldDB" id="A0A0F9B9N3"/>
<proteinExistence type="predicted"/>
<sequence length="218" mass="21557">SALSQFGNEAPDGDDLTACLVNNDAEACARVFGGADGAGGAGGGGSFASSQAGQDAANAFAAAEADKARQFEREQEIERLKAERERIFVDMLGTDPVRAVLFALGVGGEILPGGDRFADLAPLPGAQAQATATEQALSQLVGGGVKVGQAGVTGLGTAAKSAAAFGGQAGGTGGNIADQQKLLLSGFGVGAKRGKGRPGQSREETLRQIASVSPAGVL</sequence>